<keyword evidence="3" id="KW-1185">Reference proteome</keyword>
<organism evidence="2 3">
    <name type="scientific">Sphingomonas aurea</name>
    <dbReference type="NCBI Taxonomy" id="3063994"/>
    <lineage>
        <taxon>Bacteria</taxon>
        <taxon>Pseudomonadati</taxon>
        <taxon>Pseudomonadota</taxon>
        <taxon>Alphaproteobacteria</taxon>
        <taxon>Sphingomonadales</taxon>
        <taxon>Sphingomonadaceae</taxon>
        <taxon>Sphingomonas</taxon>
    </lineage>
</organism>
<sequence length="137" mass="14129">MIAGMDATRLAVLAAVGVGAVLAAALGWIMLRSRRAGRIESPEDAAQAVEQMLVGARVAGAVVGADGGGALAVTEDGRVAAVKRRGNRLVAREVPWRNVRSTAQGILVETGDARLGEVALAGVDALDIRRLAPRLTR</sequence>
<accession>A0ABT9ENZ6</accession>
<reference evidence="2 3" key="1">
    <citation type="submission" date="2023-07" db="EMBL/GenBank/DDBJ databases">
        <authorList>
            <person name="Kim M.K."/>
        </authorList>
    </citation>
    <scope>NUCLEOTIDE SEQUENCE [LARGE SCALE GENOMIC DNA]</scope>
    <source>
        <strain evidence="2 3">KR1UV-12</strain>
    </source>
</reference>
<feature type="transmembrane region" description="Helical" evidence="1">
    <location>
        <begin position="12"/>
        <end position="31"/>
    </location>
</feature>
<evidence type="ECO:0000313" key="2">
    <source>
        <dbReference type="EMBL" id="MDP1028674.1"/>
    </source>
</evidence>
<comment type="caution">
    <text evidence="2">The sequence shown here is derived from an EMBL/GenBank/DDBJ whole genome shotgun (WGS) entry which is preliminary data.</text>
</comment>
<name>A0ABT9ENZ6_9SPHN</name>
<gene>
    <name evidence="2" type="ORF">Q5H91_15745</name>
</gene>
<dbReference type="Proteomes" id="UP001230685">
    <property type="component" value="Unassembled WGS sequence"/>
</dbReference>
<protein>
    <submittedName>
        <fullName evidence="2">Uncharacterized protein</fullName>
    </submittedName>
</protein>
<keyword evidence="1" id="KW-0472">Membrane</keyword>
<evidence type="ECO:0000313" key="3">
    <source>
        <dbReference type="Proteomes" id="UP001230685"/>
    </source>
</evidence>
<proteinExistence type="predicted"/>
<keyword evidence="1" id="KW-0812">Transmembrane</keyword>
<dbReference type="EMBL" id="JAUUDS010000012">
    <property type="protein sequence ID" value="MDP1028674.1"/>
    <property type="molecule type" value="Genomic_DNA"/>
</dbReference>
<keyword evidence="1" id="KW-1133">Transmembrane helix</keyword>
<dbReference type="RefSeq" id="WP_305174409.1">
    <property type="nucleotide sequence ID" value="NZ_JAUUDS010000012.1"/>
</dbReference>
<evidence type="ECO:0000256" key="1">
    <source>
        <dbReference type="SAM" id="Phobius"/>
    </source>
</evidence>